<sequence>MNAERVRYLREMGAWCTAQHSAHRGDVLCCAVLNVPLVNSNTIRNPSDQPAPAALCASPLCSTPLLSILPSLAITCPL</sequence>
<proteinExistence type="predicted"/>
<dbReference type="AlphaFoldDB" id="A0A1I9GCU0"/>
<accession>A0A1I9GCU0</accession>
<evidence type="ECO:0000313" key="1">
    <source>
        <dbReference type="EMBL" id="CRZ22077.1"/>
    </source>
</evidence>
<reference evidence="1" key="1">
    <citation type="journal article" date="2007" name="Science">
        <title>Draft genome of the filarial nematode parasite Brugia malayi.</title>
        <authorList>
            <person name="Ghedin E."/>
            <person name="Wang S."/>
            <person name="Spiro D."/>
            <person name="Caler E."/>
            <person name="Zhao Q."/>
            <person name="Crabtree J."/>
            <person name="Allen J.E."/>
            <person name="Delcher A.L."/>
            <person name="Guiliano D.B."/>
            <person name="Miranda-Saavedra D."/>
            <person name="Angiuoli S.V."/>
            <person name="Creasy T."/>
            <person name="Amedeo P."/>
            <person name="Haas B."/>
            <person name="El-Sayed N.M."/>
            <person name="Wortman J.R."/>
            <person name="Feldblyum T."/>
            <person name="Tallon L."/>
            <person name="Schatz M."/>
            <person name="Shumway M."/>
            <person name="Koo H."/>
            <person name="Salzberg S.L."/>
            <person name="Schobel S."/>
            <person name="Pertea M."/>
            <person name="Pop M."/>
            <person name="White O."/>
            <person name="Barton G.J."/>
            <person name="Carlow C.K."/>
            <person name="Crawford M.J."/>
            <person name="Daub J."/>
            <person name="Dimmic M.W."/>
            <person name="Estes C.F."/>
            <person name="Foster J.M."/>
            <person name="Ganatra M."/>
            <person name="Gregory W.F."/>
            <person name="Johnson N.M."/>
            <person name="Jin J."/>
            <person name="Komuniecki R."/>
            <person name="Korf I."/>
            <person name="Kumar S."/>
            <person name="Laney S."/>
            <person name="Li B.W."/>
            <person name="Li W."/>
            <person name="Lindblom T.H."/>
            <person name="Lustigman S."/>
            <person name="Ma D."/>
            <person name="Maina C.V."/>
            <person name="Martin D.M."/>
            <person name="McCarter J.P."/>
            <person name="McReynolds L."/>
            <person name="Mitreva M."/>
            <person name="Nutman T.B."/>
            <person name="Parkinson J."/>
            <person name="Peregrin-Alvarez J.M."/>
            <person name="Poole C."/>
            <person name="Ren Q."/>
            <person name="Saunders L."/>
            <person name="Sluder A.E."/>
            <person name="Smith K."/>
            <person name="Stanke M."/>
            <person name="Unnasch T.R."/>
            <person name="Ware J."/>
            <person name="Wei A.D."/>
            <person name="Weil G."/>
            <person name="Williams D.J."/>
            <person name="Zhang Y."/>
            <person name="Williams S.A."/>
            <person name="Fraser-Liggett C."/>
            <person name="Slatko B."/>
            <person name="Blaxter M.L."/>
            <person name="Scott A.L."/>
        </authorList>
    </citation>
    <scope>NUCLEOTIDE SEQUENCE</scope>
    <source>
        <strain evidence="1">FR3</strain>
    </source>
</reference>
<gene>
    <name evidence="1" type="primary">Bm8126</name>
    <name evidence="1" type="ORF">BM_Bm8126</name>
</gene>
<reference evidence="1" key="2">
    <citation type="submission" date="2012-12" db="EMBL/GenBank/DDBJ databases">
        <authorList>
            <consortium name="WormBase Consortium"/>
            <person name="Ghedin E."/>
            <person name="Paulini M."/>
        </authorList>
    </citation>
    <scope>NUCLEOTIDE SEQUENCE</scope>
    <source>
        <strain evidence="1">FR3</strain>
    </source>
</reference>
<organism evidence="1">
    <name type="scientific">Brugia malayi</name>
    <name type="common">Filarial nematode worm</name>
    <dbReference type="NCBI Taxonomy" id="6279"/>
    <lineage>
        <taxon>Eukaryota</taxon>
        <taxon>Metazoa</taxon>
        <taxon>Ecdysozoa</taxon>
        <taxon>Nematoda</taxon>
        <taxon>Chromadorea</taxon>
        <taxon>Rhabditida</taxon>
        <taxon>Spirurina</taxon>
        <taxon>Spiruromorpha</taxon>
        <taxon>Filarioidea</taxon>
        <taxon>Onchocercidae</taxon>
        <taxon>Brugia</taxon>
    </lineage>
</organism>
<dbReference type="EMBL" id="LN855471">
    <property type="protein sequence ID" value="CRZ22077.1"/>
    <property type="molecule type" value="Genomic_DNA"/>
</dbReference>
<protein>
    <submittedName>
        <fullName evidence="1">Bm8126</fullName>
    </submittedName>
</protein>
<name>A0A1I9GCU0_BRUMA</name>